<evidence type="ECO:0000256" key="1">
    <source>
        <dbReference type="SAM" id="MobiDB-lite"/>
    </source>
</evidence>
<organism evidence="2 3">
    <name type="scientific">Marasmius crinis-equi</name>
    <dbReference type="NCBI Taxonomy" id="585013"/>
    <lineage>
        <taxon>Eukaryota</taxon>
        <taxon>Fungi</taxon>
        <taxon>Dikarya</taxon>
        <taxon>Basidiomycota</taxon>
        <taxon>Agaricomycotina</taxon>
        <taxon>Agaricomycetes</taxon>
        <taxon>Agaricomycetidae</taxon>
        <taxon>Agaricales</taxon>
        <taxon>Marasmiineae</taxon>
        <taxon>Marasmiaceae</taxon>
        <taxon>Marasmius</taxon>
    </lineage>
</organism>
<keyword evidence="3" id="KW-1185">Reference proteome</keyword>
<name>A0ABR3EHY6_9AGAR</name>
<feature type="non-terminal residue" evidence="2">
    <location>
        <position position="164"/>
    </location>
</feature>
<protein>
    <submittedName>
        <fullName evidence="2">Uncharacterized protein</fullName>
    </submittedName>
</protein>
<evidence type="ECO:0000313" key="3">
    <source>
        <dbReference type="Proteomes" id="UP001465976"/>
    </source>
</evidence>
<reference evidence="2 3" key="1">
    <citation type="submission" date="2024-02" db="EMBL/GenBank/DDBJ databases">
        <title>A draft genome for the cacao thread blight pathogen Marasmius crinis-equi.</title>
        <authorList>
            <person name="Cohen S.P."/>
            <person name="Baruah I.K."/>
            <person name="Amoako-Attah I."/>
            <person name="Bukari Y."/>
            <person name="Meinhardt L.W."/>
            <person name="Bailey B.A."/>
        </authorList>
    </citation>
    <scope>NUCLEOTIDE SEQUENCE [LARGE SCALE GENOMIC DNA]</scope>
    <source>
        <strain evidence="2 3">GH-76</strain>
    </source>
</reference>
<feature type="region of interest" description="Disordered" evidence="1">
    <location>
        <begin position="24"/>
        <end position="46"/>
    </location>
</feature>
<comment type="caution">
    <text evidence="2">The sequence shown here is derived from an EMBL/GenBank/DDBJ whole genome shotgun (WGS) entry which is preliminary data.</text>
</comment>
<gene>
    <name evidence="2" type="ORF">V5O48_019596</name>
</gene>
<sequence>RQFFARWPVDLPLDVERTVEELEAVNDDVPLQERASPESKKGELSEEEYLKAKEAYEQYRKDLTTRKRQIESRLKDDYDKAHATKMKGSDKQYLSDLLVELTLGKKKAKGKGKHRKDSAAKAWLADGDNGTRFRKIYDARKLKEKPKQSNVLPLYNKVLAEEFS</sequence>
<feature type="compositionally biased region" description="Basic and acidic residues" evidence="1">
    <location>
        <begin position="35"/>
        <end position="46"/>
    </location>
</feature>
<accession>A0ABR3EHY6</accession>
<dbReference type="Proteomes" id="UP001465976">
    <property type="component" value="Unassembled WGS sequence"/>
</dbReference>
<feature type="non-terminal residue" evidence="2">
    <location>
        <position position="1"/>
    </location>
</feature>
<proteinExistence type="predicted"/>
<dbReference type="EMBL" id="JBAHYK010005516">
    <property type="protein sequence ID" value="KAL0562491.1"/>
    <property type="molecule type" value="Genomic_DNA"/>
</dbReference>
<evidence type="ECO:0000313" key="2">
    <source>
        <dbReference type="EMBL" id="KAL0562491.1"/>
    </source>
</evidence>